<dbReference type="AlphaFoldDB" id="A0A101GZM2"/>
<name>A0A101GZM2_9BACT</name>
<evidence type="ECO:0000256" key="1">
    <source>
        <dbReference type="SAM" id="Phobius"/>
    </source>
</evidence>
<sequence length="52" mass="6116">MSEKERIVKSVKLSFFITLGILIAFILNFFHILNWMWGISILLVVLIFTFVI</sequence>
<reference evidence="3" key="1">
    <citation type="journal article" date="2015" name="MBio">
        <title>Genome-Resolved Metagenomic Analysis Reveals Roles for Candidate Phyla and Other Microbial Community Members in Biogeochemical Transformations in Oil Reservoirs.</title>
        <authorList>
            <person name="Hu P."/>
            <person name="Tom L."/>
            <person name="Singh A."/>
            <person name="Thomas B.C."/>
            <person name="Baker B.J."/>
            <person name="Piceno Y.M."/>
            <person name="Andersen G.L."/>
            <person name="Banfield J.F."/>
        </authorList>
    </citation>
    <scope>NUCLEOTIDE SEQUENCE [LARGE SCALE GENOMIC DNA]</scope>
</reference>
<accession>A0A101GZM2</accession>
<evidence type="ECO:0000313" key="3">
    <source>
        <dbReference type="Proteomes" id="UP000053469"/>
    </source>
</evidence>
<dbReference type="Proteomes" id="UP000053469">
    <property type="component" value="Unassembled WGS sequence"/>
</dbReference>
<protein>
    <submittedName>
        <fullName evidence="2">Transmembrane(S)protein</fullName>
    </submittedName>
</protein>
<feature type="transmembrane region" description="Helical" evidence="1">
    <location>
        <begin position="35"/>
        <end position="51"/>
    </location>
</feature>
<evidence type="ECO:0000313" key="2">
    <source>
        <dbReference type="EMBL" id="KUK67348.1"/>
    </source>
</evidence>
<organism evidence="2 3">
    <name type="scientific">candidate division WS6 bacterium 36_33</name>
    <dbReference type="NCBI Taxonomy" id="1641388"/>
    <lineage>
        <taxon>Bacteria</taxon>
        <taxon>Candidatus Dojkabacteria</taxon>
    </lineage>
</organism>
<comment type="caution">
    <text evidence="2">The sequence shown here is derived from an EMBL/GenBank/DDBJ whole genome shotgun (WGS) entry which is preliminary data.</text>
</comment>
<feature type="transmembrane region" description="Helical" evidence="1">
    <location>
        <begin position="12"/>
        <end position="29"/>
    </location>
</feature>
<keyword evidence="1" id="KW-0472">Membrane</keyword>
<keyword evidence="1" id="KW-1133">Transmembrane helix</keyword>
<dbReference type="EMBL" id="LGGI01000017">
    <property type="protein sequence ID" value="KUK67348.1"/>
    <property type="molecule type" value="Genomic_DNA"/>
</dbReference>
<keyword evidence="1 2" id="KW-0812">Transmembrane</keyword>
<gene>
    <name evidence="2" type="ORF">XD87_0179</name>
</gene>
<proteinExistence type="predicted"/>